<name>X1DKC3_9ZZZZ</name>
<comment type="caution">
    <text evidence="1">The sequence shown here is derived from an EMBL/GenBank/DDBJ whole genome shotgun (WGS) entry which is preliminary data.</text>
</comment>
<gene>
    <name evidence="1" type="ORF">S01H4_57633</name>
</gene>
<feature type="non-terminal residue" evidence="1">
    <location>
        <position position="1"/>
    </location>
</feature>
<sequence length="99" mass="11277">DDTPLNADYVMRYMPSPPTIDEMEDYITVDGTASTAEIVEDEDLEYMVKAVDVLYEQWDDDPGKESIADFRFVRALGEILDGFNRQPQISTMSNPSDNF</sequence>
<dbReference type="AlphaFoldDB" id="X1DKC3"/>
<proteinExistence type="predicted"/>
<accession>X1DKC3</accession>
<evidence type="ECO:0000313" key="1">
    <source>
        <dbReference type="EMBL" id="GAH08735.1"/>
    </source>
</evidence>
<reference evidence="1" key="1">
    <citation type="journal article" date="2014" name="Front. Microbiol.">
        <title>High frequency of phylogenetically diverse reductive dehalogenase-homologous genes in deep subseafloor sedimentary metagenomes.</title>
        <authorList>
            <person name="Kawai M."/>
            <person name="Futagami T."/>
            <person name="Toyoda A."/>
            <person name="Takaki Y."/>
            <person name="Nishi S."/>
            <person name="Hori S."/>
            <person name="Arai W."/>
            <person name="Tsubouchi T."/>
            <person name="Morono Y."/>
            <person name="Uchiyama I."/>
            <person name="Ito T."/>
            <person name="Fujiyama A."/>
            <person name="Inagaki F."/>
            <person name="Takami H."/>
        </authorList>
    </citation>
    <scope>NUCLEOTIDE SEQUENCE</scope>
    <source>
        <strain evidence="1">Expedition CK06-06</strain>
    </source>
</reference>
<dbReference type="EMBL" id="BART01033568">
    <property type="protein sequence ID" value="GAH08735.1"/>
    <property type="molecule type" value="Genomic_DNA"/>
</dbReference>
<organism evidence="1">
    <name type="scientific">marine sediment metagenome</name>
    <dbReference type="NCBI Taxonomy" id="412755"/>
    <lineage>
        <taxon>unclassified sequences</taxon>
        <taxon>metagenomes</taxon>
        <taxon>ecological metagenomes</taxon>
    </lineage>
</organism>
<protein>
    <submittedName>
        <fullName evidence="1">Uncharacterized protein</fullName>
    </submittedName>
</protein>